<reference evidence="1 2" key="1">
    <citation type="submission" date="2019-02" db="EMBL/GenBank/DDBJ databases">
        <title>Deep-cultivation of Planctomycetes and their phenomic and genomic characterization uncovers novel biology.</title>
        <authorList>
            <person name="Wiegand S."/>
            <person name="Jogler M."/>
            <person name="Boedeker C."/>
            <person name="Pinto D."/>
            <person name="Vollmers J."/>
            <person name="Rivas-Marin E."/>
            <person name="Kohn T."/>
            <person name="Peeters S.H."/>
            <person name="Heuer A."/>
            <person name="Rast P."/>
            <person name="Oberbeckmann S."/>
            <person name="Bunk B."/>
            <person name="Jeske O."/>
            <person name="Meyerdierks A."/>
            <person name="Storesund J.E."/>
            <person name="Kallscheuer N."/>
            <person name="Luecker S."/>
            <person name="Lage O.M."/>
            <person name="Pohl T."/>
            <person name="Merkel B.J."/>
            <person name="Hornburger P."/>
            <person name="Mueller R.-W."/>
            <person name="Bruemmer F."/>
            <person name="Labrenz M."/>
            <person name="Spormann A.M."/>
            <person name="Op Den Camp H."/>
            <person name="Overmann J."/>
            <person name="Amann R."/>
            <person name="Jetten M.S.M."/>
            <person name="Mascher T."/>
            <person name="Medema M.H."/>
            <person name="Devos D.P."/>
            <person name="Kaster A.-K."/>
            <person name="Ovreas L."/>
            <person name="Rohde M."/>
            <person name="Galperin M.Y."/>
            <person name="Jogler C."/>
        </authorList>
    </citation>
    <scope>NUCLEOTIDE SEQUENCE [LARGE SCALE GENOMIC DNA]</scope>
    <source>
        <strain evidence="1 2">Q31b</strain>
    </source>
</reference>
<dbReference type="AlphaFoldDB" id="A0A5C6DPL5"/>
<protein>
    <submittedName>
        <fullName evidence="1">Uncharacterized protein</fullName>
    </submittedName>
</protein>
<accession>A0A5C6DPL5</accession>
<gene>
    <name evidence="1" type="ORF">Q31b_38380</name>
</gene>
<dbReference type="OrthoDB" id="269113at2"/>
<sequence>MDLRQCSPFTLTDPIAFSAFMDDPPPRLLLDALHRCVACCSGALLKMFICGAPVIVPGHCWLAEQVRQANRRGVVGCIYQTFDSIPAILERLVQHDDTNPIHSLQHAKVIGRRHHLSNTLLQRGLPSLAEPSQSIFLSRIIS</sequence>
<comment type="caution">
    <text evidence="1">The sequence shown here is derived from an EMBL/GenBank/DDBJ whole genome shotgun (WGS) entry which is preliminary data.</text>
</comment>
<keyword evidence="2" id="KW-1185">Reference proteome</keyword>
<proteinExistence type="predicted"/>
<dbReference type="Proteomes" id="UP000315471">
    <property type="component" value="Unassembled WGS sequence"/>
</dbReference>
<dbReference type="EMBL" id="SJPY01000006">
    <property type="protein sequence ID" value="TWU38760.1"/>
    <property type="molecule type" value="Genomic_DNA"/>
</dbReference>
<organism evidence="1 2">
    <name type="scientific">Novipirellula aureliae</name>
    <dbReference type="NCBI Taxonomy" id="2527966"/>
    <lineage>
        <taxon>Bacteria</taxon>
        <taxon>Pseudomonadati</taxon>
        <taxon>Planctomycetota</taxon>
        <taxon>Planctomycetia</taxon>
        <taxon>Pirellulales</taxon>
        <taxon>Pirellulaceae</taxon>
        <taxon>Novipirellula</taxon>
    </lineage>
</organism>
<evidence type="ECO:0000313" key="2">
    <source>
        <dbReference type="Proteomes" id="UP000315471"/>
    </source>
</evidence>
<name>A0A5C6DPL5_9BACT</name>
<evidence type="ECO:0000313" key="1">
    <source>
        <dbReference type="EMBL" id="TWU38760.1"/>
    </source>
</evidence>